<protein>
    <submittedName>
        <fullName evidence="2">Proline-rich protein 36</fullName>
    </submittedName>
</protein>
<sequence>MLDSGRRGRSADGAALAEGGGKRADRTPLVAAVGARQADVGGSPRSWPGRRWWSGRLTVSGGQEGEGFALCGDCGWYSFGTWLLEEATMEPLRSNRKGCPLEPPDLADGLAATVSGHRSGTTPAQRRGGVWRARHGGDNRRRSSVAENGKFSLSLVVSMVG</sequence>
<dbReference type="Proteomes" id="UP001140949">
    <property type="component" value="Unassembled WGS sequence"/>
</dbReference>
<evidence type="ECO:0000256" key="1">
    <source>
        <dbReference type="SAM" id="MobiDB-lite"/>
    </source>
</evidence>
<proteinExistence type="predicted"/>
<dbReference type="AlphaFoldDB" id="A0AAX6G424"/>
<reference evidence="2" key="2">
    <citation type="submission" date="2023-04" db="EMBL/GenBank/DDBJ databases">
        <authorList>
            <person name="Bruccoleri R.E."/>
            <person name="Oakeley E.J."/>
            <person name="Faust A.-M."/>
            <person name="Dessus-Babus S."/>
            <person name="Altorfer M."/>
            <person name="Burckhardt D."/>
            <person name="Oertli M."/>
            <person name="Naumann U."/>
            <person name="Petersen F."/>
            <person name="Wong J."/>
        </authorList>
    </citation>
    <scope>NUCLEOTIDE SEQUENCE</scope>
    <source>
        <strain evidence="2">GSM-AAB239-AS_SAM_17_03QT</strain>
        <tissue evidence="2">Leaf</tissue>
    </source>
</reference>
<evidence type="ECO:0000313" key="2">
    <source>
        <dbReference type="EMBL" id="KAJ6823390.1"/>
    </source>
</evidence>
<reference evidence="2" key="1">
    <citation type="journal article" date="2023" name="GigaByte">
        <title>Genome assembly of the bearded iris, Iris pallida Lam.</title>
        <authorList>
            <person name="Bruccoleri R.E."/>
            <person name="Oakeley E.J."/>
            <person name="Faust A.M.E."/>
            <person name="Altorfer M."/>
            <person name="Dessus-Babus S."/>
            <person name="Burckhardt D."/>
            <person name="Oertli M."/>
            <person name="Naumann U."/>
            <person name="Petersen F."/>
            <person name="Wong J."/>
        </authorList>
    </citation>
    <scope>NUCLEOTIDE SEQUENCE</scope>
    <source>
        <strain evidence="2">GSM-AAB239-AS_SAM_17_03QT</strain>
    </source>
</reference>
<gene>
    <name evidence="2" type="ORF">M6B38_383795</name>
</gene>
<dbReference type="EMBL" id="JANAVB010022997">
    <property type="protein sequence ID" value="KAJ6823390.1"/>
    <property type="molecule type" value="Genomic_DNA"/>
</dbReference>
<name>A0AAX6G424_IRIPA</name>
<accession>A0AAX6G424</accession>
<keyword evidence="3" id="KW-1185">Reference proteome</keyword>
<feature type="compositionally biased region" description="Basic and acidic residues" evidence="1">
    <location>
        <begin position="1"/>
        <end position="10"/>
    </location>
</feature>
<feature type="region of interest" description="Disordered" evidence="1">
    <location>
        <begin position="1"/>
        <end position="28"/>
    </location>
</feature>
<comment type="caution">
    <text evidence="2">The sequence shown here is derived from an EMBL/GenBank/DDBJ whole genome shotgun (WGS) entry which is preliminary data.</text>
</comment>
<organism evidence="2 3">
    <name type="scientific">Iris pallida</name>
    <name type="common">Sweet iris</name>
    <dbReference type="NCBI Taxonomy" id="29817"/>
    <lineage>
        <taxon>Eukaryota</taxon>
        <taxon>Viridiplantae</taxon>
        <taxon>Streptophyta</taxon>
        <taxon>Embryophyta</taxon>
        <taxon>Tracheophyta</taxon>
        <taxon>Spermatophyta</taxon>
        <taxon>Magnoliopsida</taxon>
        <taxon>Liliopsida</taxon>
        <taxon>Asparagales</taxon>
        <taxon>Iridaceae</taxon>
        <taxon>Iridoideae</taxon>
        <taxon>Irideae</taxon>
        <taxon>Iris</taxon>
    </lineage>
</organism>
<evidence type="ECO:0000313" key="3">
    <source>
        <dbReference type="Proteomes" id="UP001140949"/>
    </source>
</evidence>